<dbReference type="GO" id="GO:0008270">
    <property type="term" value="F:zinc ion binding"/>
    <property type="evidence" value="ECO:0007669"/>
    <property type="project" value="UniProtKB-KW"/>
</dbReference>
<keyword evidence="3" id="KW-0479">Metal-binding</keyword>
<keyword evidence="4 6" id="KW-0863">Zinc-finger</keyword>
<keyword evidence="9" id="KW-1185">Reference proteome</keyword>
<dbReference type="Gene3D" id="3.30.40.10">
    <property type="entry name" value="Zinc/RING finger domain, C3HC4 (zinc finger)"/>
    <property type="match status" value="1"/>
</dbReference>
<dbReference type="InterPro" id="IPR001841">
    <property type="entry name" value="Znf_RING"/>
</dbReference>
<keyword evidence="5" id="KW-0862">Zinc</keyword>
<evidence type="ECO:0000313" key="9">
    <source>
        <dbReference type="Proteomes" id="UP000593561"/>
    </source>
</evidence>
<proteinExistence type="predicted"/>
<gene>
    <name evidence="8" type="ORF">Godav_010743</name>
</gene>
<evidence type="ECO:0000256" key="5">
    <source>
        <dbReference type="ARBA" id="ARBA00022833"/>
    </source>
</evidence>
<evidence type="ECO:0000256" key="2">
    <source>
        <dbReference type="ARBA" id="ARBA00012483"/>
    </source>
</evidence>
<accession>A0A7J8R7G6</accession>
<dbReference type="EMBL" id="JABFAC010000004">
    <property type="protein sequence ID" value="MBA0609807.1"/>
    <property type="molecule type" value="Genomic_DNA"/>
</dbReference>
<dbReference type="PANTHER" id="PTHR15710:SF59">
    <property type="entry name" value="E3 UBIQUITIN-PROTEIN LIGASE SDIR1-LIKE"/>
    <property type="match status" value="1"/>
</dbReference>
<dbReference type="SMART" id="SM00184">
    <property type="entry name" value="RING"/>
    <property type="match status" value="1"/>
</dbReference>
<dbReference type="PANTHER" id="PTHR15710">
    <property type="entry name" value="E3 UBIQUITIN-PROTEIN LIGASE PRAJA"/>
    <property type="match status" value="1"/>
</dbReference>
<dbReference type="AlphaFoldDB" id="A0A7J8R7G6"/>
<dbReference type="GO" id="GO:0005737">
    <property type="term" value="C:cytoplasm"/>
    <property type="evidence" value="ECO:0007669"/>
    <property type="project" value="TreeGrafter"/>
</dbReference>
<comment type="caution">
    <text evidence="8">The sequence shown here is derived from an EMBL/GenBank/DDBJ whole genome shotgun (WGS) entry which is preliminary data.</text>
</comment>
<dbReference type="Pfam" id="PF13639">
    <property type="entry name" value="zf-RING_2"/>
    <property type="match status" value="1"/>
</dbReference>
<evidence type="ECO:0000256" key="3">
    <source>
        <dbReference type="ARBA" id="ARBA00022723"/>
    </source>
</evidence>
<evidence type="ECO:0000313" key="8">
    <source>
        <dbReference type="EMBL" id="MBA0609807.1"/>
    </source>
</evidence>
<protein>
    <recommendedName>
        <fullName evidence="2">RING-type E3 ubiquitin transferase</fullName>
        <ecNumber evidence="2">2.3.2.27</ecNumber>
    </recommendedName>
</protein>
<evidence type="ECO:0000256" key="4">
    <source>
        <dbReference type="ARBA" id="ARBA00022771"/>
    </source>
</evidence>
<dbReference type="GO" id="GO:0061630">
    <property type="term" value="F:ubiquitin protein ligase activity"/>
    <property type="evidence" value="ECO:0007669"/>
    <property type="project" value="UniProtKB-EC"/>
</dbReference>
<evidence type="ECO:0000256" key="6">
    <source>
        <dbReference type="PROSITE-ProRule" id="PRU00175"/>
    </source>
</evidence>
<dbReference type="SUPFAM" id="SSF57850">
    <property type="entry name" value="RING/U-box"/>
    <property type="match status" value="1"/>
</dbReference>
<dbReference type="EC" id="2.3.2.27" evidence="2"/>
<dbReference type="Proteomes" id="UP000593561">
    <property type="component" value="Unassembled WGS sequence"/>
</dbReference>
<dbReference type="GO" id="GO:0016567">
    <property type="term" value="P:protein ubiquitination"/>
    <property type="evidence" value="ECO:0007669"/>
    <property type="project" value="TreeGrafter"/>
</dbReference>
<dbReference type="InterPro" id="IPR013083">
    <property type="entry name" value="Znf_RING/FYVE/PHD"/>
</dbReference>
<evidence type="ECO:0000256" key="1">
    <source>
        <dbReference type="ARBA" id="ARBA00000900"/>
    </source>
</evidence>
<dbReference type="PROSITE" id="PS50089">
    <property type="entry name" value="ZF_RING_2"/>
    <property type="match status" value="1"/>
</dbReference>
<name>A0A7J8R7G6_GOSDV</name>
<evidence type="ECO:0000259" key="7">
    <source>
        <dbReference type="PROSITE" id="PS50089"/>
    </source>
</evidence>
<organism evidence="8 9">
    <name type="scientific">Gossypium davidsonii</name>
    <name type="common">Davidson's cotton</name>
    <name type="synonym">Gossypium klotzschianum subsp. davidsonii</name>
    <dbReference type="NCBI Taxonomy" id="34287"/>
    <lineage>
        <taxon>Eukaryota</taxon>
        <taxon>Viridiplantae</taxon>
        <taxon>Streptophyta</taxon>
        <taxon>Embryophyta</taxon>
        <taxon>Tracheophyta</taxon>
        <taxon>Spermatophyta</taxon>
        <taxon>Magnoliopsida</taxon>
        <taxon>eudicotyledons</taxon>
        <taxon>Gunneridae</taxon>
        <taxon>Pentapetalae</taxon>
        <taxon>rosids</taxon>
        <taxon>malvids</taxon>
        <taxon>Malvales</taxon>
        <taxon>Malvaceae</taxon>
        <taxon>Malvoideae</taxon>
        <taxon>Gossypium</taxon>
    </lineage>
</organism>
<sequence length="311" mass="35311">MVAATESWIQEMIERVIIEGGDEQDCMIPLEEVEVGSEASRMPGSHIFHGDCHGCNNVIFQSMLNACGLKCFFSLMALASILYPSNVISHHVHHLGLIQQKRPLPPRHIQIKLIVDINLLRHDLIIDNYTNCFSVQQTLRFSLNILQNRNNLHELLASAFTRLRIDMPSAFYNTLVQEIMGCGVGIANRTFESAWYCKVMYLHSTIQALLVESEINQETLMSRALAESRSEFERINNGMVAATESSIKEMIEKVKVEAGDEEKCMICLEEVEVGFEASQMPCSHVFHDDCIKKWLQQSHYCPICGFEMPID</sequence>
<reference evidence="8 9" key="1">
    <citation type="journal article" date="2019" name="Genome Biol. Evol.">
        <title>Insights into the evolution of the New World diploid cottons (Gossypium, subgenus Houzingenia) based on genome sequencing.</title>
        <authorList>
            <person name="Grover C.E."/>
            <person name="Arick M.A. 2nd"/>
            <person name="Thrash A."/>
            <person name="Conover J.L."/>
            <person name="Sanders W.S."/>
            <person name="Peterson D.G."/>
            <person name="Frelichowski J.E."/>
            <person name="Scheffler J.A."/>
            <person name="Scheffler B.E."/>
            <person name="Wendel J.F."/>
        </authorList>
    </citation>
    <scope>NUCLEOTIDE SEQUENCE [LARGE SCALE GENOMIC DNA]</scope>
    <source>
        <strain evidence="8">27</strain>
        <tissue evidence="8">Leaf</tissue>
    </source>
</reference>
<comment type="catalytic activity">
    <reaction evidence="1">
        <text>S-ubiquitinyl-[E2 ubiquitin-conjugating enzyme]-L-cysteine + [acceptor protein]-L-lysine = [E2 ubiquitin-conjugating enzyme]-L-cysteine + N(6)-ubiquitinyl-[acceptor protein]-L-lysine.</text>
        <dbReference type="EC" id="2.3.2.27"/>
    </reaction>
</comment>
<feature type="domain" description="RING-type" evidence="7">
    <location>
        <begin position="264"/>
        <end position="304"/>
    </location>
</feature>